<protein>
    <submittedName>
        <fullName evidence="4">CBS domain-containing protein</fullName>
    </submittedName>
</protein>
<keyword evidence="5" id="KW-1185">Reference proteome</keyword>
<dbReference type="Proteomes" id="UP000660110">
    <property type="component" value="Unassembled WGS sequence"/>
</dbReference>
<evidence type="ECO:0000313" key="5">
    <source>
        <dbReference type="Proteomes" id="UP000660110"/>
    </source>
</evidence>
<gene>
    <name evidence="4" type="ORF">GCM10010954_08230</name>
</gene>
<dbReference type="Pfam" id="PF00571">
    <property type="entry name" value="CBS"/>
    <property type="match status" value="2"/>
</dbReference>
<evidence type="ECO:0000256" key="1">
    <source>
        <dbReference type="ARBA" id="ARBA00023122"/>
    </source>
</evidence>
<dbReference type="CDD" id="cd04622">
    <property type="entry name" value="CBS_pair_HRP1_like"/>
    <property type="match status" value="1"/>
</dbReference>
<dbReference type="EMBL" id="BMEL01000001">
    <property type="protein sequence ID" value="GGF11943.1"/>
    <property type="molecule type" value="Genomic_DNA"/>
</dbReference>
<comment type="caution">
    <text evidence="4">The sequence shown here is derived from an EMBL/GenBank/DDBJ whole genome shotgun (WGS) entry which is preliminary data.</text>
</comment>
<evidence type="ECO:0000256" key="2">
    <source>
        <dbReference type="PROSITE-ProRule" id="PRU00703"/>
    </source>
</evidence>
<dbReference type="InterPro" id="IPR046342">
    <property type="entry name" value="CBS_dom_sf"/>
</dbReference>
<dbReference type="SUPFAM" id="SSF54631">
    <property type="entry name" value="CBS-domain pair"/>
    <property type="match status" value="1"/>
</dbReference>
<dbReference type="PANTHER" id="PTHR43080">
    <property type="entry name" value="CBS DOMAIN-CONTAINING PROTEIN CBSX3, MITOCHONDRIAL"/>
    <property type="match status" value="1"/>
</dbReference>
<dbReference type="RefSeq" id="WP_188376187.1">
    <property type="nucleotide sequence ID" value="NZ_BMEL01000001.1"/>
</dbReference>
<feature type="domain" description="CBS" evidence="3">
    <location>
        <begin position="73"/>
        <end position="129"/>
    </location>
</feature>
<keyword evidence="1 2" id="KW-0129">CBS domain</keyword>
<sequence>MKKVRDIMTTDLSVCQSSSTLFDAASMMKQKNVGSVPICDENGQLMGMVTDRDLAIRGYANHSADSTPVQQVMSDHLYSVTPDTSLEEASQMMAEHQVRRLPVVENGKLTGMISLGDLSTEEMSDEAAGVALHEISEPPELH</sequence>
<dbReference type="InterPro" id="IPR051257">
    <property type="entry name" value="Diverse_CBS-Domain"/>
</dbReference>
<proteinExistence type="predicted"/>
<reference evidence="4" key="1">
    <citation type="journal article" date="2014" name="Int. J. Syst. Evol. Microbiol.">
        <title>Complete genome sequence of Corynebacterium casei LMG S-19264T (=DSM 44701T), isolated from a smear-ripened cheese.</title>
        <authorList>
            <consortium name="US DOE Joint Genome Institute (JGI-PGF)"/>
            <person name="Walter F."/>
            <person name="Albersmeier A."/>
            <person name="Kalinowski J."/>
            <person name="Ruckert C."/>
        </authorList>
    </citation>
    <scope>NUCLEOTIDE SEQUENCE</scope>
    <source>
        <strain evidence="4">CGMCC 1.12153</strain>
    </source>
</reference>
<dbReference type="AlphaFoldDB" id="A0A917B007"/>
<dbReference type="SMART" id="SM00116">
    <property type="entry name" value="CBS"/>
    <property type="match status" value="2"/>
</dbReference>
<dbReference type="PANTHER" id="PTHR43080:SF2">
    <property type="entry name" value="CBS DOMAIN-CONTAINING PROTEIN"/>
    <property type="match status" value="1"/>
</dbReference>
<dbReference type="PROSITE" id="PS51371">
    <property type="entry name" value="CBS"/>
    <property type="match status" value="2"/>
</dbReference>
<feature type="domain" description="CBS" evidence="3">
    <location>
        <begin position="8"/>
        <end position="66"/>
    </location>
</feature>
<accession>A0A917B007</accession>
<evidence type="ECO:0000313" key="4">
    <source>
        <dbReference type="EMBL" id="GGF11943.1"/>
    </source>
</evidence>
<reference evidence="4" key="2">
    <citation type="submission" date="2020-09" db="EMBL/GenBank/DDBJ databases">
        <authorList>
            <person name="Sun Q."/>
            <person name="Zhou Y."/>
        </authorList>
    </citation>
    <scope>NUCLEOTIDE SEQUENCE</scope>
    <source>
        <strain evidence="4">CGMCC 1.12153</strain>
    </source>
</reference>
<evidence type="ECO:0000259" key="3">
    <source>
        <dbReference type="PROSITE" id="PS51371"/>
    </source>
</evidence>
<dbReference type="Gene3D" id="3.10.580.10">
    <property type="entry name" value="CBS-domain"/>
    <property type="match status" value="1"/>
</dbReference>
<name>A0A917B007_HALAA</name>
<dbReference type="InterPro" id="IPR000644">
    <property type="entry name" value="CBS_dom"/>
</dbReference>
<organism evidence="4 5">
    <name type="scientific">Halobacillus andaensis</name>
    <dbReference type="NCBI Taxonomy" id="1176239"/>
    <lineage>
        <taxon>Bacteria</taxon>
        <taxon>Bacillati</taxon>
        <taxon>Bacillota</taxon>
        <taxon>Bacilli</taxon>
        <taxon>Bacillales</taxon>
        <taxon>Bacillaceae</taxon>
        <taxon>Halobacillus</taxon>
    </lineage>
</organism>